<evidence type="ECO:0000256" key="9">
    <source>
        <dbReference type="ARBA" id="ARBA00023170"/>
    </source>
</evidence>
<evidence type="ECO:0000256" key="14">
    <source>
        <dbReference type="RuleBase" id="RU003431"/>
    </source>
</evidence>
<dbReference type="Gene3D" id="3.30.70.1230">
    <property type="entry name" value="Nucleotide cyclase"/>
    <property type="match status" value="1"/>
</dbReference>
<feature type="chain" id="PRO_5027939091" description="Guanylate cyclase" evidence="17">
    <location>
        <begin position="28"/>
        <end position="1064"/>
    </location>
</feature>
<evidence type="ECO:0000256" key="2">
    <source>
        <dbReference type="ARBA" id="ARBA00012202"/>
    </source>
</evidence>
<dbReference type="PROSITE" id="PS00452">
    <property type="entry name" value="GUANYLATE_CYCLASE_1"/>
    <property type="match status" value="1"/>
</dbReference>
<dbReference type="GO" id="GO:0004672">
    <property type="term" value="F:protein kinase activity"/>
    <property type="evidence" value="ECO:0007669"/>
    <property type="project" value="InterPro"/>
</dbReference>
<accession>A0A6P8HFI3</accession>
<dbReference type="Pfam" id="PF07701">
    <property type="entry name" value="HNOBA"/>
    <property type="match status" value="1"/>
</dbReference>
<comment type="catalytic activity">
    <reaction evidence="14">
        <text>GTP = 3',5'-cyclic GMP + diphosphate</text>
        <dbReference type="Rhea" id="RHEA:13665"/>
        <dbReference type="ChEBI" id="CHEBI:33019"/>
        <dbReference type="ChEBI" id="CHEBI:37565"/>
        <dbReference type="ChEBI" id="CHEBI:57746"/>
        <dbReference type="EC" id="4.6.1.2"/>
    </reaction>
</comment>
<evidence type="ECO:0000256" key="6">
    <source>
        <dbReference type="ARBA" id="ARBA00022989"/>
    </source>
</evidence>
<keyword evidence="15" id="KW-0175">Coiled coil</keyword>
<dbReference type="KEGG" id="aten:116290788"/>
<dbReference type="InterPro" id="IPR001245">
    <property type="entry name" value="Ser-Thr/Tyr_kinase_cat_dom"/>
</dbReference>
<dbReference type="SUPFAM" id="SSF53822">
    <property type="entry name" value="Periplasmic binding protein-like I"/>
    <property type="match status" value="1"/>
</dbReference>
<dbReference type="Gene3D" id="6.10.250.780">
    <property type="match status" value="1"/>
</dbReference>
<dbReference type="GO" id="GO:0004016">
    <property type="term" value="F:adenylate cyclase activity"/>
    <property type="evidence" value="ECO:0007669"/>
    <property type="project" value="TreeGrafter"/>
</dbReference>
<keyword evidence="12 14" id="KW-0141">cGMP biosynthesis</keyword>
<keyword evidence="4 17" id="KW-0732">Signal</keyword>
<evidence type="ECO:0000256" key="7">
    <source>
        <dbReference type="ARBA" id="ARBA00023134"/>
    </source>
</evidence>
<dbReference type="GO" id="GO:0005886">
    <property type="term" value="C:plasma membrane"/>
    <property type="evidence" value="ECO:0007669"/>
    <property type="project" value="TreeGrafter"/>
</dbReference>
<dbReference type="SMART" id="SM00044">
    <property type="entry name" value="CYCc"/>
    <property type="match status" value="1"/>
</dbReference>
<keyword evidence="3 16" id="KW-0812">Transmembrane</keyword>
<proteinExistence type="inferred from homology"/>
<dbReference type="SUPFAM" id="SSF56112">
    <property type="entry name" value="Protein kinase-like (PK-like)"/>
    <property type="match status" value="1"/>
</dbReference>
<dbReference type="Proteomes" id="UP000515163">
    <property type="component" value="Unplaced"/>
</dbReference>
<dbReference type="Pfam" id="PF07714">
    <property type="entry name" value="PK_Tyr_Ser-Thr"/>
    <property type="match status" value="1"/>
</dbReference>
<evidence type="ECO:0000256" key="17">
    <source>
        <dbReference type="SAM" id="SignalP"/>
    </source>
</evidence>
<dbReference type="PROSITE" id="PS50125">
    <property type="entry name" value="GUANYLATE_CYCLASE_2"/>
    <property type="match status" value="1"/>
</dbReference>
<dbReference type="SUPFAM" id="SSF55073">
    <property type="entry name" value="Nucleotide cyclase"/>
    <property type="match status" value="1"/>
</dbReference>
<keyword evidence="5" id="KW-0547">Nucleotide-binding</keyword>
<keyword evidence="11 13" id="KW-0456">Lyase</keyword>
<sequence>MKLGKSYLSFVLAVGFVLSGNWKESRARQVKLGVLLPWSGSWPLAQRMAEVIPRTIEDINRNKSLLGNNNLTFVWRDTRNQASQGLWAMVDLWKNENLLVDAFIGPVFSVICEPCGLLAERLNLPMISWGCSSQRLSNKNLYPTFARTKTYGRTNLLNTSRAMASVLRHFKWKRVSLFHSSESVWTDLALKMNSELERSDIKANKLMFSPFLPQTYDCLLKDAREKARVFILLCYMKQVKQIIMAAKNLNMTNGDYVFVTSDFTMDTTHSNLSALEYYHAHSDVLDGIIDVSVNLADNVEFQLNAQAIERAMQTPGSAFYSNETRVHEVSHFFAYAADAITLYALALNDTLAQGGNITDGRHIAKNMFGKTFNGLSGVVSIDDNGDRIPFYELRNLNNNSFIKIASILTSGLQVVEDRKVVWFGGQKEVPLDEPVCGFNNEHCDDSSKLDKKLWIAIPIVSLVLVLAMIVILLSYKRRNKIRSLSSVLIRYEDIDMIGCIGTDNKGTSSIMHSLVDFSTRSDRSSLHVPSESYAFIGRYKNRQVYVRKLALQNLNLNHQIVKELFQVQRILHVNINPILGVCMTTPNMCIVSEACSRGSLLDILSNEDIKLDLTFKMSFATDIASGMKALHASDIRYHGSLTSSNCLIDRTWGCRIGDYGLRHLRTQEKKFEGNYASPEYKVILWTAPEHILERKQGFFTGSQAGDVYSYGIILNEVFTRKEPFAQLRTLVSIQEIVRRILSSEKPNCLRPPTNNDICEKLIHRCWEGDPSTRPQFSSIKNTLRKLNGGRSHRLVDTMLRKMEIYSNNLEELVEERTRQLEAEKARTDELLFEMLPRPVAEQLKAGKSVQAECFDQVTVFFSDIVGFTQLASSSTAFEVVTFLNDLYTYFDNIIHHYDVYKVETIGDAYMVVSGLPERNLDRHAGQIATMALHLLCDIRLFKIRHRPDTHPEMRIGIHSGPCVAGVVGVKKPRYDIFGDTVNVASRMESNGVPNRIHISKECRQVLMNLGGYHIERRGEIELKGKGRVITYFLNGKDNFNKTRPDHLELLLSSGKTFGECGRKG</sequence>
<dbReference type="Gene3D" id="3.40.50.2300">
    <property type="match status" value="2"/>
</dbReference>
<dbReference type="Pfam" id="PF01094">
    <property type="entry name" value="ANF_receptor"/>
    <property type="match status" value="1"/>
</dbReference>
<dbReference type="EC" id="4.6.1.2" evidence="2 14"/>
<dbReference type="PRINTS" id="PR00255">
    <property type="entry name" value="NATPEPTIDER"/>
</dbReference>
<comment type="subcellular location">
    <subcellularLocation>
        <location evidence="1">Membrane</location>
        <topology evidence="1">Single-pass type I membrane protein</topology>
    </subcellularLocation>
</comment>
<evidence type="ECO:0000256" key="16">
    <source>
        <dbReference type="SAM" id="Phobius"/>
    </source>
</evidence>
<keyword evidence="20" id="KW-1185">Reference proteome</keyword>
<dbReference type="InterPro" id="IPR018297">
    <property type="entry name" value="A/G_cyclase_CS"/>
</dbReference>
<dbReference type="InterPro" id="IPR001054">
    <property type="entry name" value="A/G_cyclase"/>
</dbReference>
<keyword evidence="9" id="KW-0675">Receptor</keyword>
<dbReference type="InterPro" id="IPR050401">
    <property type="entry name" value="Cyclic_nucleotide_synthase"/>
</dbReference>
<dbReference type="GO" id="GO:0005524">
    <property type="term" value="F:ATP binding"/>
    <property type="evidence" value="ECO:0007669"/>
    <property type="project" value="InterPro"/>
</dbReference>
<keyword evidence="8 16" id="KW-0472">Membrane</keyword>
<evidence type="ECO:0000256" key="3">
    <source>
        <dbReference type="ARBA" id="ARBA00022692"/>
    </source>
</evidence>
<evidence type="ECO:0000259" key="18">
    <source>
        <dbReference type="PROSITE" id="PS50011"/>
    </source>
</evidence>
<name>A0A6P8HFI3_ACTTE</name>
<evidence type="ECO:0000256" key="1">
    <source>
        <dbReference type="ARBA" id="ARBA00004479"/>
    </source>
</evidence>
<dbReference type="RefSeq" id="XP_031553753.1">
    <property type="nucleotide sequence ID" value="XM_031697893.1"/>
</dbReference>
<evidence type="ECO:0000256" key="10">
    <source>
        <dbReference type="ARBA" id="ARBA00023180"/>
    </source>
</evidence>
<dbReference type="InterPro" id="IPR001828">
    <property type="entry name" value="ANF_lig-bd_rcpt"/>
</dbReference>
<dbReference type="InterPro" id="IPR011645">
    <property type="entry name" value="HNOB_dom_associated"/>
</dbReference>
<dbReference type="CDD" id="cd06352">
    <property type="entry name" value="PBP1_NPR_GC-like"/>
    <property type="match status" value="1"/>
</dbReference>
<organism evidence="20 21">
    <name type="scientific">Actinia tenebrosa</name>
    <name type="common">Australian red waratah sea anemone</name>
    <dbReference type="NCBI Taxonomy" id="6105"/>
    <lineage>
        <taxon>Eukaryota</taxon>
        <taxon>Metazoa</taxon>
        <taxon>Cnidaria</taxon>
        <taxon>Anthozoa</taxon>
        <taxon>Hexacorallia</taxon>
        <taxon>Actiniaria</taxon>
        <taxon>Actiniidae</taxon>
        <taxon>Actinia</taxon>
    </lineage>
</organism>
<dbReference type="InterPro" id="IPR011009">
    <property type="entry name" value="Kinase-like_dom_sf"/>
</dbReference>
<evidence type="ECO:0000313" key="20">
    <source>
        <dbReference type="Proteomes" id="UP000515163"/>
    </source>
</evidence>
<feature type="transmembrane region" description="Helical" evidence="16">
    <location>
        <begin position="453"/>
        <end position="475"/>
    </location>
</feature>
<evidence type="ECO:0000313" key="21">
    <source>
        <dbReference type="RefSeq" id="XP_031553753.1"/>
    </source>
</evidence>
<dbReference type="CDD" id="cd07302">
    <property type="entry name" value="CHD"/>
    <property type="match status" value="1"/>
</dbReference>
<comment type="similarity">
    <text evidence="13">Belongs to the adenylyl cyclase class-4/guanylyl cyclase family.</text>
</comment>
<keyword evidence="10" id="KW-0325">Glycoprotein</keyword>
<dbReference type="GO" id="GO:0004383">
    <property type="term" value="F:guanylate cyclase activity"/>
    <property type="evidence" value="ECO:0007669"/>
    <property type="project" value="UniProtKB-EC"/>
</dbReference>
<feature type="signal peptide" evidence="17">
    <location>
        <begin position="1"/>
        <end position="27"/>
    </location>
</feature>
<evidence type="ECO:0000256" key="11">
    <source>
        <dbReference type="ARBA" id="ARBA00023239"/>
    </source>
</evidence>
<dbReference type="InterPro" id="IPR029787">
    <property type="entry name" value="Nucleotide_cyclase"/>
</dbReference>
<keyword evidence="6 16" id="KW-1133">Transmembrane helix</keyword>
<dbReference type="InterPro" id="IPR000719">
    <property type="entry name" value="Prot_kinase_dom"/>
</dbReference>
<evidence type="ECO:0000256" key="12">
    <source>
        <dbReference type="ARBA" id="ARBA00023293"/>
    </source>
</evidence>
<dbReference type="AlphaFoldDB" id="A0A6P8HFI3"/>
<evidence type="ECO:0000256" key="5">
    <source>
        <dbReference type="ARBA" id="ARBA00022741"/>
    </source>
</evidence>
<dbReference type="PANTHER" id="PTHR11920">
    <property type="entry name" value="GUANYLYL CYCLASE"/>
    <property type="match status" value="1"/>
</dbReference>
<dbReference type="OrthoDB" id="6127067at2759"/>
<dbReference type="PANTHER" id="PTHR11920:SF335">
    <property type="entry name" value="GUANYLATE CYCLASE"/>
    <property type="match status" value="1"/>
</dbReference>
<feature type="domain" description="Protein kinase" evidence="18">
    <location>
        <begin position="494"/>
        <end position="795"/>
    </location>
</feature>
<dbReference type="InterPro" id="IPR001170">
    <property type="entry name" value="ANPR/GUC"/>
</dbReference>
<evidence type="ECO:0000256" key="13">
    <source>
        <dbReference type="RuleBase" id="RU000405"/>
    </source>
</evidence>
<dbReference type="PROSITE" id="PS50011">
    <property type="entry name" value="PROTEIN_KINASE_DOM"/>
    <property type="match status" value="1"/>
</dbReference>
<dbReference type="GO" id="GO:0007168">
    <property type="term" value="P:receptor guanylyl cyclase signaling pathway"/>
    <property type="evidence" value="ECO:0007669"/>
    <property type="project" value="TreeGrafter"/>
</dbReference>
<dbReference type="InParanoid" id="A0A6P8HFI3"/>
<keyword evidence="7" id="KW-0342">GTP-binding</keyword>
<gene>
    <name evidence="21" type="primary">LOC116290788</name>
</gene>
<dbReference type="Gene3D" id="1.10.510.10">
    <property type="entry name" value="Transferase(Phosphotransferase) domain 1"/>
    <property type="match status" value="1"/>
</dbReference>
<dbReference type="GO" id="GO:0005525">
    <property type="term" value="F:GTP binding"/>
    <property type="evidence" value="ECO:0007669"/>
    <property type="project" value="UniProtKB-KW"/>
</dbReference>
<feature type="coiled-coil region" evidence="15">
    <location>
        <begin position="795"/>
        <end position="826"/>
    </location>
</feature>
<dbReference type="Pfam" id="PF00211">
    <property type="entry name" value="Guanylate_cyc"/>
    <property type="match status" value="1"/>
</dbReference>
<dbReference type="FunFam" id="3.30.70.1230:FF:000004">
    <property type="entry name" value="Guanylate cyclase"/>
    <property type="match status" value="1"/>
</dbReference>
<evidence type="ECO:0000256" key="8">
    <source>
        <dbReference type="ARBA" id="ARBA00023136"/>
    </source>
</evidence>
<dbReference type="InterPro" id="IPR028082">
    <property type="entry name" value="Peripla_BP_I"/>
</dbReference>
<protein>
    <recommendedName>
        <fullName evidence="2 14">Guanylate cyclase</fullName>
        <ecNumber evidence="2 14">4.6.1.2</ecNumber>
    </recommendedName>
</protein>
<dbReference type="GO" id="GO:0001653">
    <property type="term" value="F:peptide receptor activity"/>
    <property type="evidence" value="ECO:0007669"/>
    <property type="project" value="TreeGrafter"/>
</dbReference>
<dbReference type="GeneID" id="116290788"/>
<feature type="domain" description="Guanylate cyclase" evidence="19">
    <location>
        <begin position="858"/>
        <end position="988"/>
    </location>
</feature>
<evidence type="ECO:0000256" key="4">
    <source>
        <dbReference type="ARBA" id="ARBA00022729"/>
    </source>
</evidence>
<dbReference type="GO" id="GO:0035556">
    <property type="term" value="P:intracellular signal transduction"/>
    <property type="evidence" value="ECO:0007669"/>
    <property type="project" value="InterPro"/>
</dbReference>
<evidence type="ECO:0000259" key="19">
    <source>
        <dbReference type="PROSITE" id="PS50125"/>
    </source>
</evidence>
<evidence type="ECO:0000256" key="15">
    <source>
        <dbReference type="SAM" id="Coils"/>
    </source>
</evidence>
<reference evidence="21" key="1">
    <citation type="submission" date="2025-08" db="UniProtKB">
        <authorList>
            <consortium name="RefSeq"/>
        </authorList>
    </citation>
    <scope>IDENTIFICATION</scope>
    <source>
        <tissue evidence="21">Tentacle</tissue>
    </source>
</reference>